<organism evidence="7 8">
    <name type="scientific">Scleromatobacter humisilvae</name>
    <dbReference type="NCBI Taxonomy" id="2897159"/>
    <lineage>
        <taxon>Bacteria</taxon>
        <taxon>Pseudomonadati</taxon>
        <taxon>Pseudomonadota</taxon>
        <taxon>Betaproteobacteria</taxon>
        <taxon>Burkholderiales</taxon>
        <taxon>Sphaerotilaceae</taxon>
        <taxon>Scleromatobacter</taxon>
    </lineage>
</organism>
<dbReference type="EMBL" id="JAJLJH010000001">
    <property type="protein sequence ID" value="MCK9684646.1"/>
    <property type="molecule type" value="Genomic_DNA"/>
</dbReference>
<evidence type="ECO:0000256" key="2">
    <source>
        <dbReference type="ARBA" id="ARBA00022692"/>
    </source>
</evidence>
<comment type="caution">
    <text evidence="7">The sequence shown here is derived from an EMBL/GenBank/DDBJ whole genome shotgun (WGS) entry which is preliminary data.</text>
</comment>
<feature type="domain" description="TM2" evidence="6">
    <location>
        <begin position="51"/>
        <end position="96"/>
    </location>
</feature>
<accession>A0A9X2BYV5</accession>
<evidence type="ECO:0000313" key="7">
    <source>
        <dbReference type="EMBL" id="MCK9684646.1"/>
    </source>
</evidence>
<evidence type="ECO:0000313" key="8">
    <source>
        <dbReference type="Proteomes" id="UP001139353"/>
    </source>
</evidence>
<dbReference type="InterPro" id="IPR007829">
    <property type="entry name" value="TM2"/>
</dbReference>
<proteinExistence type="predicted"/>
<gene>
    <name evidence="7" type="ORF">LPC04_02880</name>
</gene>
<dbReference type="PANTHER" id="PTHR21016">
    <property type="entry name" value="BETA-AMYLOID BINDING PROTEIN-RELATED"/>
    <property type="match status" value="1"/>
</dbReference>
<sequence length="115" mass="12445">MTEMPASDMVFCRACGKQMHVTAVACPQCGAQQRPVAAAPRLDPNASPKLLLPAVLLCFWFGVFGVHRFFVGKVGTGLLQLFTFGGLGIWALIDLIILVCGSFTDSEGRKLTQWT</sequence>
<protein>
    <submittedName>
        <fullName evidence="7">TM2 domain-containing protein</fullName>
    </submittedName>
</protein>
<keyword evidence="4 5" id="KW-0472">Membrane</keyword>
<dbReference type="Pfam" id="PF05154">
    <property type="entry name" value="TM2"/>
    <property type="match status" value="1"/>
</dbReference>
<comment type="subcellular location">
    <subcellularLocation>
        <location evidence="1">Membrane</location>
        <topology evidence="1">Multi-pass membrane protein</topology>
    </subcellularLocation>
</comment>
<keyword evidence="3 5" id="KW-1133">Transmembrane helix</keyword>
<feature type="transmembrane region" description="Helical" evidence="5">
    <location>
        <begin position="50"/>
        <end position="71"/>
    </location>
</feature>
<keyword evidence="2 5" id="KW-0812">Transmembrane</keyword>
<dbReference type="AlphaFoldDB" id="A0A9X2BYV5"/>
<dbReference type="PANTHER" id="PTHR21016:SF25">
    <property type="entry name" value="TM2 DOMAIN-CONTAINING PROTEIN DDB_G0277895-RELATED"/>
    <property type="match status" value="1"/>
</dbReference>
<evidence type="ECO:0000256" key="1">
    <source>
        <dbReference type="ARBA" id="ARBA00004141"/>
    </source>
</evidence>
<evidence type="ECO:0000256" key="3">
    <source>
        <dbReference type="ARBA" id="ARBA00022989"/>
    </source>
</evidence>
<dbReference type="Proteomes" id="UP001139353">
    <property type="component" value="Unassembled WGS sequence"/>
</dbReference>
<keyword evidence="8" id="KW-1185">Reference proteome</keyword>
<dbReference type="GO" id="GO:0016020">
    <property type="term" value="C:membrane"/>
    <property type="evidence" value="ECO:0007669"/>
    <property type="project" value="UniProtKB-SubCell"/>
</dbReference>
<feature type="transmembrane region" description="Helical" evidence="5">
    <location>
        <begin position="77"/>
        <end position="100"/>
    </location>
</feature>
<name>A0A9X2BYV5_9BURK</name>
<evidence type="ECO:0000256" key="4">
    <source>
        <dbReference type="ARBA" id="ARBA00023136"/>
    </source>
</evidence>
<reference evidence="7" key="1">
    <citation type="submission" date="2021-11" db="EMBL/GenBank/DDBJ databases">
        <title>BS-T2-15 a new species belonging to the Comamonadaceae family isolated from the soil of a French oak forest.</title>
        <authorList>
            <person name="Mieszkin S."/>
            <person name="Alain K."/>
        </authorList>
    </citation>
    <scope>NUCLEOTIDE SEQUENCE</scope>
    <source>
        <strain evidence="7">BS-T2-15</strain>
    </source>
</reference>
<evidence type="ECO:0000259" key="6">
    <source>
        <dbReference type="Pfam" id="PF05154"/>
    </source>
</evidence>
<dbReference type="InterPro" id="IPR050932">
    <property type="entry name" value="TM2D1-3-like"/>
</dbReference>
<evidence type="ECO:0000256" key="5">
    <source>
        <dbReference type="SAM" id="Phobius"/>
    </source>
</evidence>
<dbReference type="RefSeq" id="WP_275680673.1">
    <property type="nucleotide sequence ID" value="NZ_JAJLJH010000001.1"/>
</dbReference>